<dbReference type="GO" id="GO:0016757">
    <property type="term" value="F:glycosyltransferase activity"/>
    <property type="evidence" value="ECO:0007669"/>
    <property type="project" value="InterPro"/>
</dbReference>
<name>A0AAW8N9F5_PSEOX</name>
<dbReference type="Proteomes" id="UP001262032">
    <property type="component" value="Unassembled WGS sequence"/>
</dbReference>
<keyword evidence="2" id="KW-0808">Transferase</keyword>
<comment type="caution">
    <text evidence="4">The sequence shown here is derived from an EMBL/GenBank/DDBJ whole genome shotgun (WGS) entry which is preliminary data.</text>
</comment>
<dbReference type="PANTHER" id="PTHR45947">
    <property type="entry name" value="SULFOQUINOVOSYL TRANSFERASE SQD2"/>
    <property type="match status" value="1"/>
</dbReference>
<dbReference type="PANTHER" id="PTHR45947:SF3">
    <property type="entry name" value="SULFOQUINOVOSYL TRANSFERASE SQD2"/>
    <property type="match status" value="1"/>
</dbReference>
<gene>
    <name evidence="4" type="ORF">J2X12_000619</name>
</gene>
<sequence>MTSQHDDNFEVPTLVVHEWFASIGGSENVAAAIRESIPGSELLCLWRESTVSLQGSGAVHQTVLAIPPFRGRKILSLPLMPFVWRWTPARTHPARVVVASCHLFAHHVAVAKGTIKLLYVHTPARYIWEPDHDGRGSSLTARIASAVLKPLDKYRAQEADGLAANSNFVRERIKRVWGREAQTIYPPVDVREIQAVPDWSIQLSADERDLLQQLPKDFLLGASRLIPYKRLDLVIRGGELTGMPVVIAGSGPEERALRALSAKATVPVHFVKGPSNSLLRALYQRAGVYVFPPVEDFGIMPVEAIACGTPVVANRIGGASESVIDGVTGAHFDADDDQSLLNAIRRASSLDRSGISLHANKFSRQRFQTEITEWINNMSATADVN</sequence>
<accession>A0AAW8N9F5</accession>
<evidence type="ECO:0000256" key="2">
    <source>
        <dbReference type="ARBA" id="ARBA00022679"/>
    </source>
</evidence>
<dbReference type="RefSeq" id="WP_310108606.1">
    <property type="nucleotide sequence ID" value="NZ_JAVDTN010000001.1"/>
</dbReference>
<dbReference type="InterPro" id="IPR050194">
    <property type="entry name" value="Glycosyltransferase_grp1"/>
</dbReference>
<dbReference type="EMBL" id="JAVDWN010000001">
    <property type="protein sequence ID" value="MDR7162618.1"/>
    <property type="molecule type" value="Genomic_DNA"/>
</dbReference>
<evidence type="ECO:0000313" key="5">
    <source>
        <dbReference type="Proteomes" id="UP001262032"/>
    </source>
</evidence>
<dbReference type="Gene3D" id="3.40.50.2000">
    <property type="entry name" value="Glycogen Phosphorylase B"/>
    <property type="match status" value="2"/>
</dbReference>
<evidence type="ECO:0000259" key="3">
    <source>
        <dbReference type="Pfam" id="PF00534"/>
    </source>
</evidence>
<reference evidence="4" key="1">
    <citation type="submission" date="2023-07" db="EMBL/GenBank/DDBJ databases">
        <title>Sorghum-associated microbial communities from plants grown in Nebraska, USA.</title>
        <authorList>
            <person name="Schachtman D."/>
        </authorList>
    </citation>
    <scope>NUCLEOTIDE SEQUENCE</scope>
    <source>
        <strain evidence="4">BE261</strain>
    </source>
</reference>
<dbReference type="AlphaFoldDB" id="A0AAW8N9F5"/>
<feature type="domain" description="Glycosyl transferase family 1" evidence="3">
    <location>
        <begin position="214"/>
        <end position="350"/>
    </location>
</feature>
<evidence type="ECO:0000256" key="1">
    <source>
        <dbReference type="ARBA" id="ARBA00021292"/>
    </source>
</evidence>
<proteinExistence type="predicted"/>
<evidence type="ECO:0000313" key="4">
    <source>
        <dbReference type="EMBL" id="MDR7162618.1"/>
    </source>
</evidence>
<dbReference type="InterPro" id="IPR001296">
    <property type="entry name" value="Glyco_trans_1"/>
</dbReference>
<dbReference type="SUPFAM" id="SSF53756">
    <property type="entry name" value="UDP-Glycosyltransferase/glycogen phosphorylase"/>
    <property type="match status" value="1"/>
</dbReference>
<dbReference type="GeneID" id="97420763"/>
<dbReference type="Pfam" id="PF00534">
    <property type="entry name" value="Glycos_transf_1"/>
    <property type="match status" value="1"/>
</dbReference>
<organism evidence="4 5">
    <name type="scientific">Pseudarthrobacter oxydans</name>
    <name type="common">Arthrobacter oxydans</name>
    <dbReference type="NCBI Taxonomy" id="1671"/>
    <lineage>
        <taxon>Bacteria</taxon>
        <taxon>Bacillati</taxon>
        <taxon>Actinomycetota</taxon>
        <taxon>Actinomycetes</taxon>
        <taxon>Micrococcales</taxon>
        <taxon>Micrococcaceae</taxon>
        <taxon>Pseudarthrobacter</taxon>
    </lineage>
</organism>
<protein>
    <recommendedName>
        <fullName evidence="1">D-inositol 3-phosphate glycosyltransferase</fullName>
    </recommendedName>
</protein>